<evidence type="ECO:0000313" key="11">
    <source>
        <dbReference type="EMBL" id="KKK34912.1"/>
    </source>
</evidence>
<evidence type="ECO:0000256" key="5">
    <source>
        <dbReference type="ARBA" id="ARBA00022692"/>
    </source>
</evidence>
<feature type="transmembrane region" description="Helical" evidence="9">
    <location>
        <begin position="196"/>
        <end position="215"/>
    </location>
</feature>
<evidence type="ECO:0000256" key="8">
    <source>
        <dbReference type="ARBA" id="ARBA00038435"/>
    </source>
</evidence>
<protein>
    <submittedName>
        <fullName evidence="11">Sodium:proton antiporter</fullName>
    </submittedName>
</protein>
<dbReference type="Proteomes" id="UP000034287">
    <property type="component" value="Unassembled WGS sequence"/>
</dbReference>
<evidence type="ECO:0000256" key="1">
    <source>
        <dbReference type="ARBA" id="ARBA00004651"/>
    </source>
</evidence>
<evidence type="ECO:0000259" key="10">
    <source>
        <dbReference type="Pfam" id="PF03553"/>
    </source>
</evidence>
<evidence type="ECO:0000313" key="12">
    <source>
        <dbReference type="Proteomes" id="UP000034287"/>
    </source>
</evidence>
<dbReference type="PATRIC" id="fig|1432562.3.peg.872"/>
<dbReference type="AlphaFoldDB" id="A0A0M2SPR2"/>
<comment type="caution">
    <text evidence="11">The sequence shown here is derived from an EMBL/GenBank/DDBJ whole genome shotgun (WGS) entry which is preliminary data.</text>
</comment>
<feature type="transmembrane region" description="Helical" evidence="9">
    <location>
        <begin position="12"/>
        <end position="35"/>
    </location>
</feature>
<keyword evidence="2" id="KW-0813">Transport</keyword>
<feature type="transmembrane region" description="Helical" evidence="9">
    <location>
        <begin position="245"/>
        <end position="277"/>
    </location>
</feature>
<dbReference type="InterPro" id="IPR018461">
    <property type="entry name" value="Na/H_Antiport_NhaC-like_C"/>
</dbReference>
<evidence type="ECO:0000256" key="6">
    <source>
        <dbReference type="ARBA" id="ARBA00022989"/>
    </source>
</evidence>
<feature type="transmembrane region" description="Helical" evidence="9">
    <location>
        <begin position="412"/>
        <end position="435"/>
    </location>
</feature>
<dbReference type="RefSeq" id="WP_046513302.1">
    <property type="nucleotide sequence ID" value="NZ_LAYZ01000002.1"/>
</dbReference>
<comment type="similarity">
    <text evidence="8">Belongs to the NhaC Na(+)/H(+) (TC 2.A.35) antiporter family.</text>
</comment>
<evidence type="ECO:0000256" key="7">
    <source>
        <dbReference type="ARBA" id="ARBA00023136"/>
    </source>
</evidence>
<evidence type="ECO:0000256" key="3">
    <source>
        <dbReference type="ARBA" id="ARBA00022449"/>
    </source>
</evidence>
<keyword evidence="7 9" id="KW-0472">Membrane</keyword>
<evidence type="ECO:0000256" key="4">
    <source>
        <dbReference type="ARBA" id="ARBA00022475"/>
    </source>
</evidence>
<feature type="transmembrane region" description="Helical" evidence="9">
    <location>
        <begin position="139"/>
        <end position="167"/>
    </location>
</feature>
<dbReference type="InterPro" id="IPR052180">
    <property type="entry name" value="NhaC_Na-H+_Antiporter"/>
</dbReference>
<feature type="transmembrane region" description="Helical" evidence="9">
    <location>
        <begin position="316"/>
        <end position="336"/>
    </location>
</feature>
<gene>
    <name evidence="11" type="ORF">WN59_04465</name>
</gene>
<keyword evidence="5 9" id="KW-0812">Transmembrane</keyword>
<name>A0A0M2SPR2_9STAP</name>
<dbReference type="InterPro" id="IPR004770">
    <property type="entry name" value="Na/H_antiport_NhaC"/>
</dbReference>
<proteinExistence type="inferred from homology"/>
<comment type="subcellular location">
    <subcellularLocation>
        <location evidence="1">Cell membrane</location>
        <topology evidence="1">Multi-pass membrane protein</topology>
    </subcellularLocation>
</comment>
<feature type="transmembrane region" description="Helical" evidence="9">
    <location>
        <begin position="41"/>
        <end position="59"/>
    </location>
</feature>
<dbReference type="PANTHER" id="PTHR33451">
    <property type="entry name" value="MALATE-2H(+)/NA(+)-LACTATE ANTIPORTER"/>
    <property type="match status" value="1"/>
</dbReference>
<reference evidence="11 12" key="1">
    <citation type="submission" date="2015-04" db="EMBL/GenBank/DDBJ databases">
        <title>Taxonomic description and genome sequence of Salinicoccus sediminis sp. nov., a novel hyper halotolerant bacterium isolated from marine sediment.</title>
        <authorList>
            <person name="Mathan Kumar R."/>
            <person name="Kaur G."/>
            <person name="Kumar N."/>
            <person name="Kumar A."/>
            <person name="Singh N.K."/>
            <person name="Kaur N."/>
            <person name="Mayilraj S."/>
        </authorList>
    </citation>
    <scope>NUCLEOTIDE SEQUENCE [LARGE SCALE GENOMIC DNA]</scope>
    <source>
        <strain evidence="11 12">SV-16</strain>
    </source>
</reference>
<keyword evidence="4" id="KW-1003">Cell membrane</keyword>
<keyword evidence="12" id="KW-1185">Reference proteome</keyword>
<evidence type="ECO:0000256" key="2">
    <source>
        <dbReference type="ARBA" id="ARBA00022448"/>
    </source>
</evidence>
<feature type="transmembrane region" description="Helical" evidence="9">
    <location>
        <begin position="101"/>
        <end position="127"/>
    </location>
</feature>
<feature type="transmembrane region" description="Helical" evidence="9">
    <location>
        <begin position="441"/>
        <end position="461"/>
    </location>
</feature>
<accession>A0A0M2SPR2</accession>
<organism evidence="11 12">
    <name type="scientific">Salinicoccus sediminis</name>
    <dbReference type="NCBI Taxonomy" id="1432562"/>
    <lineage>
        <taxon>Bacteria</taxon>
        <taxon>Bacillati</taxon>
        <taxon>Bacillota</taxon>
        <taxon>Bacilli</taxon>
        <taxon>Bacillales</taxon>
        <taxon>Staphylococcaceae</taxon>
        <taxon>Salinicoccus</taxon>
    </lineage>
</organism>
<sequence>MDNTNENVKQEFNFFVALLPLVLMIAAMGITVVWLGQDPHIPLIFGTASAAVVAMIHGYKWDDIEKMMFKGIRLALPAIVIIMLVGLIIGSWIGGGIVATMIYYGLALISPALFLVTIVILCAIVALSIGSSWSTMATVGVAGMGIGLSMEIPAAMIAGAVISGSYFGDKMSPMSDTTNLAAGLTNTNLFVHIKHMFYTTIPGLIIALIAFFFLGRQFGGTGAASQEEVTGMMEALRENFVISPWLLLVPVIMILGIVLFKMAAIPALVVGIILGFLCHLFVQGGDLGAAVGALQSGYVIETDNQMINDLFNNGGLQGMMFTVSMTVVAMTFAGILEYSGMLKSIMAQIIKVAKGTFGMVGSTIAAAFTTNATCSEQYISIVVPSRMFLRTYIEKNLHSKNLSRSLEDGGTLTSVFIPWNTCGVYIYGVLGVAAWEYAPFAILNFTVPVIALILAATGIGIEKITDEEKDSFIRKYYSDDTDEEAIDPV</sequence>
<dbReference type="OrthoDB" id="9762978at2"/>
<dbReference type="GO" id="GO:0015297">
    <property type="term" value="F:antiporter activity"/>
    <property type="evidence" value="ECO:0007669"/>
    <property type="project" value="UniProtKB-KW"/>
</dbReference>
<dbReference type="PANTHER" id="PTHR33451:SF3">
    <property type="entry name" value="MALATE-2H(+)_NA(+)-LACTATE ANTIPORTER"/>
    <property type="match status" value="1"/>
</dbReference>
<evidence type="ECO:0000256" key="9">
    <source>
        <dbReference type="SAM" id="Phobius"/>
    </source>
</evidence>
<keyword evidence="6 9" id="KW-1133">Transmembrane helix</keyword>
<dbReference type="Pfam" id="PF03553">
    <property type="entry name" value="Na_H_antiporter"/>
    <property type="match status" value="1"/>
</dbReference>
<dbReference type="NCBIfam" id="TIGR00931">
    <property type="entry name" value="antiport_nhaC"/>
    <property type="match status" value="1"/>
</dbReference>
<feature type="domain" description="Na+/H+ antiporter NhaC-like C-terminal" evidence="10">
    <location>
        <begin position="165"/>
        <end position="459"/>
    </location>
</feature>
<keyword evidence="3" id="KW-0050">Antiport</keyword>
<feature type="transmembrane region" description="Helical" evidence="9">
    <location>
        <begin position="71"/>
        <end position="95"/>
    </location>
</feature>
<dbReference type="EMBL" id="LAYZ01000002">
    <property type="protein sequence ID" value="KKK34912.1"/>
    <property type="molecule type" value="Genomic_DNA"/>
</dbReference>
<dbReference type="GO" id="GO:0005886">
    <property type="term" value="C:plasma membrane"/>
    <property type="evidence" value="ECO:0007669"/>
    <property type="project" value="UniProtKB-SubCell"/>
</dbReference>